<keyword evidence="2" id="KW-1185">Reference proteome</keyword>
<organism evidence="1 2">
    <name type="scientific">Akanthomyces muscarius</name>
    <name type="common">Entomopathogenic fungus</name>
    <name type="synonym">Lecanicillium muscarium</name>
    <dbReference type="NCBI Taxonomy" id="2231603"/>
    <lineage>
        <taxon>Eukaryota</taxon>
        <taxon>Fungi</taxon>
        <taxon>Dikarya</taxon>
        <taxon>Ascomycota</taxon>
        <taxon>Pezizomycotina</taxon>
        <taxon>Sordariomycetes</taxon>
        <taxon>Hypocreomycetidae</taxon>
        <taxon>Hypocreales</taxon>
        <taxon>Cordycipitaceae</taxon>
        <taxon>Akanthomyces</taxon>
    </lineage>
</organism>
<evidence type="ECO:0000313" key="1">
    <source>
        <dbReference type="EMBL" id="KAJ4161683.1"/>
    </source>
</evidence>
<dbReference type="RefSeq" id="XP_056058067.1">
    <property type="nucleotide sequence ID" value="XM_056199637.1"/>
</dbReference>
<evidence type="ECO:0000313" key="2">
    <source>
        <dbReference type="Proteomes" id="UP001144673"/>
    </source>
</evidence>
<protein>
    <submittedName>
        <fullName evidence="1">Uncharacterized protein</fullName>
    </submittedName>
</protein>
<dbReference type="GeneID" id="80894867"/>
<comment type="caution">
    <text evidence="1">The sequence shown here is derived from an EMBL/GenBank/DDBJ whole genome shotgun (WGS) entry which is preliminary data.</text>
</comment>
<reference evidence="1" key="1">
    <citation type="journal article" date="2023" name="Access Microbiol">
        <title>De-novo genome assembly for Akanthomyces muscarius, a biocontrol agent of insect agricultural pests.</title>
        <authorList>
            <person name="Erdos Z."/>
            <person name="Studholme D.J."/>
            <person name="Raymond B."/>
            <person name="Sharma M."/>
        </authorList>
    </citation>
    <scope>NUCLEOTIDE SEQUENCE</scope>
    <source>
        <strain evidence="1">Ve6</strain>
    </source>
</reference>
<accession>A0A9W8QMP3</accession>
<name>A0A9W8QMP3_AKAMU</name>
<dbReference type="AlphaFoldDB" id="A0A9W8QMP3"/>
<gene>
    <name evidence="1" type="ORF">LMH87_007708</name>
</gene>
<dbReference type="EMBL" id="JAJHUN010000002">
    <property type="protein sequence ID" value="KAJ4161683.1"/>
    <property type="molecule type" value="Genomic_DNA"/>
</dbReference>
<dbReference type="Proteomes" id="UP001144673">
    <property type="component" value="Unassembled WGS sequence"/>
</dbReference>
<dbReference type="KEGG" id="amus:LMH87_007708"/>
<sequence>MARRTFHVEKSVYFVIVVDELPRRLGERNSRSKPTPSLLTDPVGRNCFELLWVDVYHPSRIYTGASEKCGQSSPPETLPLLPLPVAVSDDSFPTTTMDFKSS</sequence>
<proteinExistence type="predicted"/>